<protein>
    <submittedName>
        <fullName evidence="1">Uncharacterized protein</fullName>
    </submittedName>
</protein>
<evidence type="ECO:0000313" key="1">
    <source>
        <dbReference type="EMBL" id="MBV3408938.1"/>
    </source>
</evidence>
<gene>
    <name evidence="1" type="ORF">KSW80_11085</name>
</gene>
<accession>A0AAW4NDX5</accession>
<dbReference type="EMBL" id="JAHOEP010000031">
    <property type="protein sequence ID" value="MBV3408938.1"/>
    <property type="molecule type" value="Genomic_DNA"/>
</dbReference>
<dbReference type="Proteomes" id="UP001196316">
    <property type="component" value="Unassembled WGS sequence"/>
</dbReference>
<sequence>MEQIIIKRGNTLIPLASKKTAISIKSATQNVALLGDDTLNIVVVSPFKLDFLIGDTTFVYGNIYKLNRLPKVKKNGMYEFEYELEFEGAQYDMMRVTYDLTIDTTSNQLADVSGDSLTGNLRRFATVMVSNLNRVFKNMWELGECPDTAEDKTLTFSESENCLSVIQNLCKEFETEFEVLYSGYSWKYTINFKKIGKTFPYKFEFGKNNGLYQLTRENVSTSNIVTRLKVYGSTENITAKYRAQRLCLPNRSKRDSYIEDAAAVKKYGIWEARKYFDDIKPSRTGKVEKIFSDSVLKFVDSTMFDLNEKDESGNTKYLLAETSAKVHFNTGNLAGYEFEVHSYDHATHTFTLKKQTDERGNVFPSESTPAFRFSVKDEYKLIDIALPQSYIDEAESELAKQGRTYYNQNSQPKVQYGLSVTDSFLASMLSNETNGNVIWVGDYIPVKDSDVDVDKSVRVKSFKRDLMKDYSYTLTISDMSITSSITNRVVSELIEHDKAISINQLLDPARARANWRSSREVLNMVFDPDGDYYTDKIKPASIDTMALSVGAKAMQFGLQNTVFQPNYLGKANRIVYKGGVLTHYTIKEESAVSWILADGDVTLKNENAYYIYAKCSKKDNSGSIIFSQSQIKTNEDVGYYHFFIGVLNSVDSELKARSLALTYGFTMINGRFIKTGRIESADGTTYFDLDNSEIGGRIVFTQNGQKKTLEEIAAETLENKNYINNTLPGILDGFTKQIDGKIETWYQESDPSTNWKNEEKDAHVGDLWYNTKTNEAKRYSSKLAWETIKDADAIKALQDASKAQDTADGKRRVFVATPTTPYDVGDLWTDGKDLKRCIKAKSSGNFVDSDWGLATNYTGDESLNDFIENTYNSTISDIMSQLDGVIETHFGNGIPTLSNEPAKNWNTNALKENHLGDMYYDNDSGIGYRFSKEGSTYKWSEVRDTGVASALEAASRAQDTADGKRRVFVATPTPPYDEGDLWASGTFLKRCINSRTSGRFLEGDWDLATNYTGDESLNAFVDGLFDSTVSDIYNQLDGKLESWYTSTDPSSKWGNNDKPKHVGDQWFNTSSNRLYHYTKNGTKYEWNEIKNQDAINAASAASKAQDTADGKRRVFVSTPTTPYDVGDLWTQGASGDLMRCKVARASGKYSSSDWERAVKYTDDSALTKFINGVYNSTIENLTSQIDGKVESWFQENDPSDNWSEPNYNAHLGDMWYNPKTKDLCYWEFKRYASNGHLVQMYVWTKVEDRKAIEAYEAASKAQDTADGKRTVFVAEPKPPYQIGDLWVDGKELRRCVTARSSGTYVATDWAIAVYYDNTKTTIDGGIVTSGTIQVAGDKKYILAGITGKGSSGDSIRFWAGTTFENRSIAPFRVQQNGKVYMKDAVVEGEINSIIGNIGRWILSDGIIKSKASIDEKAKVKIPAIQLDSINGKILIGENIVLDKLGLSLISNNYEKLRVSNCQIGEYSKYLVAQKHTGEEHLYFNVPGGYIFASRTWIPKYIKPEVAKVHFGYFGAGTVLTINQIDILKTVPKPNVQGISVGMRFNGAPSVICTLRCNGVSVAQTSTYYGGAKMSGESFSMQMKWAKTFIIDKSNEGDYELEIAVQPLDIYASSGTCAIGKTQGLITVDFDFTRGSYERTVIANDGLMSCWKDGVMMMTNAGFIVNFGSYHLKITKEGIKKSTDSGVNWKDV</sequence>
<evidence type="ECO:0000313" key="2">
    <source>
        <dbReference type="Proteomes" id="UP001196316"/>
    </source>
</evidence>
<name>A0AAW4NDX5_9BACT</name>
<dbReference type="RefSeq" id="WP_217326868.1">
    <property type="nucleotide sequence ID" value="NZ_JAHOEK010000030.1"/>
</dbReference>
<proteinExistence type="predicted"/>
<reference evidence="1" key="1">
    <citation type="submission" date="2021-06" db="EMBL/GenBank/DDBJ databases">
        <title>Collection of gut derived symbiotic bacterial strains cultured from healthy donors.</title>
        <authorList>
            <person name="Lin H."/>
            <person name="Littmann E."/>
            <person name="Pamer E.G."/>
        </authorList>
    </citation>
    <scope>NUCLEOTIDE SEQUENCE</scope>
    <source>
        <strain evidence="1">MSK.21.60</strain>
    </source>
</reference>
<organism evidence="1 2">
    <name type="scientific">Segatella copri</name>
    <dbReference type="NCBI Taxonomy" id="165179"/>
    <lineage>
        <taxon>Bacteria</taxon>
        <taxon>Pseudomonadati</taxon>
        <taxon>Bacteroidota</taxon>
        <taxon>Bacteroidia</taxon>
        <taxon>Bacteroidales</taxon>
        <taxon>Prevotellaceae</taxon>
        <taxon>Segatella</taxon>
    </lineage>
</organism>
<comment type="caution">
    <text evidence="1">The sequence shown here is derived from an EMBL/GenBank/DDBJ whole genome shotgun (WGS) entry which is preliminary data.</text>
</comment>